<dbReference type="GO" id="GO:0007018">
    <property type="term" value="P:microtubule-based movement"/>
    <property type="evidence" value="ECO:0007669"/>
    <property type="project" value="InterPro"/>
</dbReference>
<gene>
    <name evidence="10" type="ORF">FA15DRAFT_629527</name>
</gene>
<keyword evidence="2 5" id="KW-0547">Nucleotide-binding</keyword>
<keyword evidence="1 6" id="KW-0493">Microtubule</keyword>
<feature type="compositionally biased region" description="Acidic residues" evidence="8">
    <location>
        <begin position="788"/>
        <end position="832"/>
    </location>
</feature>
<evidence type="ECO:0000259" key="9">
    <source>
        <dbReference type="PROSITE" id="PS50067"/>
    </source>
</evidence>
<accession>A0A5C3LCL7</accession>
<dbReference type="GO" id="GO:0003777">
    <property type="term" value="F:microtubule motor activity"/>
    <property type="evidence" value="ECO:0007669"/>
    <property type="project" value="InterPro"/>
</dbReference>
<dbReference type="STRING" id="230819.A0A5C3LCL7"/>
<reference evidence="10 11" key="1">
    <citation type="journal article" date="2019" name="Nat. Ecol. Evol.">
        <title>Megaphylogeny resolves global patterns of mushroom evolution.</title>
        <authorList>
            <person name="Varga T."/>
            <person name="Krizsan K."/>
            <person name="Foldi C."/>
            <person name="Dima B."/>
            <person name="Sanchez-Garcia M."/>
            <person name="Sanchez-Ramirez S."/>
            <person name="Szollosi G.J."/>
            <person name="Szarkandi J.G."/>
            <person name="Papp V."/>
            <person name="Albert L."/>
            <person name="Andreopoulos W."/>
            <person name="Angelini C."/>
            <person name="Antonin V."/>
            <person name="Barry K.W."/>
            <person name="Bougher N.L."/>
            <person name="Buchanan P."/>
            <person name="Buyck B."/>
            <person name="Bense V."/>
            <person name="Catcheside P."/>
            <person name="Chovatia M."/>
            <person name="Cooper J."/>
            <person name="Damon W."/>
            <person name="Desjardin D."/>
            <person name="Finy P."/>
            <person name="Geml J."/>
            <person name="Haridas S."/>
            <person name="Hughes K."/>
            <person name="Justo A."/>
            <person name="Karasinski D."/>
            <person name="Kautmanova I."/>
            <person name="Kiss B."/>
            <person name="Kocsube S."/>
            <person name="Kotiranta H."/>
            <person name="LaButti K.M."/>
            <person name="Lechner B.E."/>
            <person name="Liimatainen K."/>
            <person name="Lipzen A."/>
            <person name="Lukacs Z."/>
            <person name="Mihaltcheva S."/>
            <person name="Morgado L.N."/>
            <person name="Niskanen T."/>
            <person name="Noordeloos M.E."/>
            <person name="Ohm R.A."/>
            <person name="Ortiz-Santana B."/>
            <person name="Ovrebo C."/>
            <person name="Racz N."/>
            <person name="Riley R."/>
            <person name="Savchenko A."/>
            <person name="Shiryaev A."/>
            <person name="Soop K."/>
            <person name="Spirin V."/>
            <person name="Szebenyi C."/>
            <person name="Tomsovsky M."/>
            <person name="Tulloss R.E."/>
            <person name="Uehling J."/>
            <person name="Grigoriev I.V."/>
            <person name="Vagvolgyi C."/>
            <person name="Papp T."/>
            <person name="Martin F.M."/>
            <person name="Miettinen O."/>
            <person name="Hibbett D.S."/>
            <person name="Nagy L.G."/>
        </authorList>
    </citation>
    <scope>NUCLEOTIDE SEQUENCE [LARGE SCALE GENOMIC DNA]</scope>
    <source>
        <strain evidence="10 11">CBS 121175</strain>
    </source>
</reference>
<dbReference type="EMBL" id="ML210146">
    <property type="protein sequence ID" value="TFK30385.1"/>
    <property type="molecule type" value="Genomic_DNA"/>
</dbReference>
<keyword evidence="11" id="KW-1185">Reference proteome</keyword>
<feature type="region of interest" description="Disordered" evidence="8">
    <location>
        <begin position="739"/>
        <end position="930"/>
    </location>
</feature>
<sequence>MATRSSSRARTTTPAPPPPVTRATRTRTASRAPSEDPAPVVPARKPSGRKPLEKRENVETPPPRPPSKVKGKAPASKTSSQALNVESERESIMAYLRIRPRAGEEPCSSPYLIPISDTAVRMSDPNDTQNNRAQYRASVAQPPSVYSFSHIFPPNTRQQDFFTKTTLPLVKDLLQGQNGLLFTYGVTNSGKTYTVQGGKEPGTAGILPRTLDVLFNSIDGLQGDGKFRPVRLYGVAPADPTDSRPPQISAEPAVAQVLRSLDDSPDLEFEADPTVVPVDRNYQYTIWLSYVEVYNEKVYDLLASAKDETDMHVDPTPRAGNSKIPLLTRQALNLRPSPVADNPDSEVGGKYISGLRQFRVTSASQAKSLVKLGQLHRRVFGTLANRESSRSHGMVIIKVMRGHRGEKDDPTSLQISRLTLVDLAGSERTKHTHTTGDRLKEAGNINKSLMVLGQCMEVLRTNQRKVAMSLAHDGIGALGRMDTRDVKRTLSVVPFRHSKLTEALMDYFIGDGRVVMIVNINPYDTGYDENSHIMKFAALAREVYTTPAAAPVQKLPPNFGPGKLKGNRIKEPGPLTLTGSDIAPKMIYKRKVTISMGGADVGKKPSETIVEVVEEDEDKAYDNEDGDVEEPANPLVDALFEEIERLRVLLYEAEERCAVVEAETRDEVMQEMEERMKSMERMYSRRLMSEIEQNELKTDAKIDMLHQAGLFTSPVKRSATLESLSEEEEEDIEMSLVDDDMVGSDTDGPPSRSASPLARKDKAKTNDAFKSMGTTTPVKKRSLAPMITDEDDEELTELEDDESERSEDSEEADEDEDAEMMETQEDSDDGDYEDQKVPSEDEEEDWVPTSTSKKRTPAKSKATQPAVQGQTASAKKQPRIPKLATELNKPLDRTEPKAAPQAKKKPRSSLDTDSEDDEVPVAPKKKRQLAKKTIMTVESVEQVTWEAEKINGQGMKTIRRLGNY</sequence>
<feature type="region of interest" description="Disordered" evidence="8">
    <location>
        <begin position="555"/>
        <end position="575"/>
    </location>
</feature>
<dbReference type="InterPro" id="IPR019821">
    <property type="entry name" value="Kinesin_motor_CS"/>
</dbReference>
<evidence type="ECO:0000313" key="10">
    <source>
        <dbReference type="EMBL" id="TFK30385.1"/>
    </source>
</evidence>
<feature type="region of interest" description="Disordered" evidence="8">
    <location>
        <begin position="1"/>
        <end position="87"/>
    </location>
</feature>
<dbReference type="Gene3D" id="3.40.850.10">
    <property type="entry name" value="Kinesin motor domain"/>
    <property type="match status" value="1"/>
</dbReference>
<evidence type="ECO:0000256" key="4">
    <source>
        <dbReference type="ARBA" id="ARBA00023175"/>
    </source>
</evidence>
<dbReference type="PANTHER" id="PTHR24115">
    <property type="entry name" value="KINESIN-RELATED"/>
    <property type="match status" value="1"/>
</dbReference>
<dbReference type="PROSITE" id="PS00411">
    <property type="entry name" value="KINESIN_MOTOR_1"/>
    <property type="match status" value="1"/>
</dbReference>
<dbReference type="InterPro" id="IPR001752">
    <property type="entry name" value="Kinesin_motor_dom"/>
</dbReference>
<feature type="compositionally biased region" description="Basic and acidic residues" evidence="8">
    <location>
        <begin position="758"/>
        <end position="767"/>
    </location>
</feature>
<dbReference type="GO" id="GO:0016887">
    <property type="term" value="F:ATP hydrolysis activity"/>
    <property type="evidence" value="ECO:0007669"/>
    <property type="project" value="TreeGrafter"/>
</dbReference>
<dbReference type="InterPro" id="IPR027640">
    <property type="entry name" value="Kinesin-like_fam"/>
</dbReference>
<dbReference type="GO" id="GO:0005871">
    <property type="term" value="C:kinesin complex"/>
    <property type="evidence" value="ECO:0007669"/>
    <property type="project" value="TreeGrafter"/>
</dbReference>
<evidence type="ECO:0000256" key="6">
    <source>
        <dbReference type="RuleBase" id="RU000394"/>
    </source>
</evidence>
<feature type="binding site" evidence="5">
    <location>
        <begin position="185"/>
        <end position="192"/>
    </location>
    <ligand>
        <name>ATP</name>
        <dbReference type="ChEBI" id="CHEBI:30616"/>
    </ligand>
</feature>
<dbReference type="InterPro" id="IPR036961">
    <property type="entry name" value="Kinesin_motor_dom_sf"/>
</dbReference>
<dbReference type="SMART" id="SM00129">
    <property type="entry name" value="KISc"/>
    <property type="match status" value="1"/>
</dbReference>
<evidence type="ECO:0000256" key="2">
    <source>
        <dbReference type="ARBA" id="ARBA00022741"/>
    </source>
</evidence>
<dbReference type="AlphaFoldDB" id="A0A5C3LCL7"/>
<dbReference type="PROSITE" id="PS50067">
    <property type="entry name" value="KINESIN_MOTOR_2"/>
    <property type="match status" value="1"/>
</dbReference>
<keyword evidence="4 5" id="KW-0505">Motor protein</keyword>
<evidence type="ECO:0000313" key="11">
    <source>
        <dbReference type="Proteomes" id="UP000307440"/>
    </source>
</evidence>
<evidence type="ECO:0000256" key="3">
    <source>
        <dbReference type="ARBA" id="ARBA00022840"/>
    </source>
</evidence>
<name>A0A5C3LCL7_COPMA</name>
<feature type="coiled-coil region" evidence="7">
    <location>
        <begin position="636"/>
        <end position="682"/>
    </location>
</feature>
<dbReference type="PANTHER" id="PTHR24115:SF1008">
    <property type="entry name" value="KINESIN-LIKE PROTEIN SUBITO"/>
    <property type="match status" value="1"/>
</dbReference>
<dbReference type="GO" id="GO:0005524">
    <property type="term" value="F:ATP binding"/>
    <property type="evidence" value="ECO:0007669"/>
    <property type="project" value="UniProtKB-UniRule"/>
</dbReference>
<dbReference type="PRINTS" id="PR00380">
    <property type="entry name" value="KINESINHEAVY"/>
</dbReference>
<protein>
    <recommendedName>
        <fullName evidence="6">Kinesin-like protein</fullName>
    </recommendedName>
</protein>
<evidence type="ECO:0000256" key="7">
    <source>
        <dbReference type="SAM" id="Coils"/>
    </source>
</evidence>
<feature type="compositionally biased region" description="Polar residues" evidence="8">
    <location>
        <begin position="861"/>
        <end position="874"/>
    </location>
</feature>
<keyword evidence="3 5" id="KW-0067">ATP-binding</keyword>
<dbReference type="GO" id="GO:0005634">
    <property type="term" value="C:nucleus"/>
    <property type="evidence" value="ECO:0007669"/>
    <property type="project" value="TreeGrafter"/>
</dbReference>
<dbReference type="SUPFAM" id="SSF52540">
    <property type="entry name" value="P-loop containing nucleoside triphosphate hydrolases"/>
    <property type="match status" value="1"/>
</dbReference>
<dbReference type="OrthoDB" id="123929at2759"/>
<evidence type="ECO:0000256" key="5">
    <source>
        <dbReference type="PROSITE-ProRule" id="PRU00283"/>
    </source>
</evidence>
<feature type="compositionally biased region" description="Low complexity" evidence="8">
    <location>
        <begin position="21"/>
        <end position="32"/>
    </location>
</feature>
<dbReference type="GO" id="GO:0005874">
    <property type="term" value="C:microtubule"/>
    <property type="evidence" value="ECO:0007669"/>
    <property type="project" value="UniProtKB-KW"/>
</dbReference>
<dbReference type="Pfam" id="PF00225">
    <property type="entry name" value="Kinesin"/>
    <property type="match status" value="1"/>
</dbReference>
<evidence type="ECO:0000256" key="1">
    <source>
        <dbReference type="ARBA" id="ARBA00022701"/>
    </source>
</evidence>
<feature type="compositionally biased region" description="Low complexity" evidence="8">
    <location>
        <begin position="1"/>
        <end position="13"/>
    </location>
</feature>
<dbReference type="GO" id="GO:0008017">
    <property type="term" value="F:microtubule binding"/>
    <property type="evidence" value="ECO:0007669"/>
    <property type="project" value="InterPro"/>
</dbReference>
<comment type="similarity">
    <text evidence="5 6">Belongs to the TRAFAC class myosin-kinesin ATPase superfamily. Kinesin family.</text>
</comment>
<dbReference type="Proteomes" id="UP000307440">
    <property type="component" value="Unassembled WGS sequence"/>
</dbReference>
<keyword evidence="7" id="KW-0175">Coiled coil</keyword>
<feature type="domain" description="Kinesin motor" evidence="9">
    <location>
        <begin position="91"/>
        <end position="543"/>
    </location>
</feature>
<evidence type="ECO:0000256" key="8">
    <source>
        <dbReference type="SAM" id="MobiDB-lite"/>
    </source>
</evidence>
<proteinExistence type="inferred from homology"/>
<dbReference type="InterPro" id="IPR027417">
    <property type="entry name" value="P-loop_NTPase"/>
</dbReference>
<organism evidence="10 11">
    <name type="scientific">Coprinopsis marcescibilis</name>
    <name type="common">Agaric fungus</name>
    <name type="synonym">Psathyrella marcescibilis</name>
    <dbReference type="NCBI Taxonomy" id="230819"/>
    <lineage>
        <taxon>Eukaryota</taxon>
        <taxon>Fungi</taxon>
        <taxon>Dikarya</taxon>
        <taxon>Basidiomycota</taxon>
        <taxon>Agaricomycotina</taxon>
        <taxon>Agaricomycetes</taxon>
        <taxon>Agaricomycetidae</taxon>
        <taxon>Agaricales</taxon>
        <taxon>Agaricineae</taxon>
        <taxon>Psathyrellaceae</taxon>
        <taxon>Coprinopsis</taxon>
    </lineage>
</organism>